<evidence type="ECO:0000313" key="9">
    <source>
        <dbReference type="EMBL" id="SFF58162.1"/>
    </source>
</evidence>
<dbReference type="InterPro" id="IPR051156">
    <property type="entry name" value="Mito/Outer_Membr_Metalloprot"/>
</dbReference>
<evidence type="ECO:0000256" key="5">
    <source>
        <dbReference type="ARBA" id="ARBA00023049"/>
    </source>
</evidence>
<dbReference type="GO" id="GO:0051603">
    <property type="term" value="P:proteolysis involved in protein catabolic process"/>
    <property type="evidence" value="ECO:0007669"/>
    <property type="project" value="TreeGrafter"/>
</dbReference>
<dbReference type="CDD" id="cd07331">
    <property type="entry name" value="M48C_Oma1_like"/>
    <property type="match status" value="1"/>
</dbReference>
<keyword evidence="3 6" id="KW-0378">Hydrolase</keyword>
<evidence type="ECO:0000313" key="10">
    <source>
        <dbReference type="Proteomes" id="UP000199771"/>
    </source>
</evidence>
<dbReference type="EMBL" id="FOOC01000010">
    <property type="protein sequence ID" value="SFF58162.1"/>
    <property type="molecule type" value="Genomic_DNA"/>
</dbReference>
<evidence type="ECO:0000256" key="1">
    <source>
        <dbReference type="ARBA" id="ARBA00022670"/>
    </source>
</evidence>
<dbReference type="Gene3D" id="3.30.2010.10">
    <property type="entry name" value="Metalloproteases ('zincins'), catalytic domain"/>
    <property type="match status" value="1"/>
</dbReference>
<dbReference type="PANTHER" id="PTHR22726">
    <property type="entry name" value="METALLOENDOPEPTIDASE OMA1"/>
    <property type="match status" value="1"/>
</dbReference>
<evidence type="ECO:0000259" key="8">
    <source>
        <dbReference type="Pfam" id="PF01435"/>
    </source>
</evidence>
<dbReference type="InterPro" id="IPR001915">
    <property type="entry name" value="Peptidase_M48"/>
</dbReference>
<dbReference type="STRING" id="1076937.SAMN04488120_11044"/>
<gene>
    <name evidence="9" type="ORF">SAMN04488120_11044</name>
</gene>
<dbReference type="GO" id="GO:0046872">
    <property type="term" value="F:metal ion binding"/>
    <property type="evidence" value="ECO:0007669"/>
    <property type="project" value="UniProtKB-KW"/>
</dbReference>
<feature type="domain" description="Peptidase M48" evidence="8">
    <location>
        <begin position="60"/>
        <end position="235"/>
    </location>
</feature>
<name>A0A1I2JTK6_9GAMM</name>
<dbReference type="AlphaFoldDB" id="A0A1I2JTK6"/>
<keyword evidence="4 6" id="KW-0862">Zinc</keyword>
<dbReference type="PANTHER" id="PTHR22726:SF24">
    <property type="entry name" value="M48 FAMILY METALLOPEPTIDASE"/>
    <property type="match status" value="1"/>
</dbReference>
<evidence type="ECO:0000256" key="6">
    <source>
        <dbReference type="RuleBase" id="RU003983"/>
    </source>
</evidence>
<dbReference type="GO" id="GO:0004222">
    <property type="term" value="F:metalloendopeptidase activity"/>
    <property type="evidence" value="ECO:0007669"/>
    <property type="project" value="InterPro"/>
</dbReference>
<evidence type="ECO:0000256" key="4">
    <source>
        <dbReference type="ARBA" id="ARBA00022833"/>
    </source>
</evidence>
<evidence type="ECO:0000256" key="3">
    <source>
        <dbReference type="ARBA" id="ARBA00022801"/>
    </source>
</evidence>
<comment type="similarity">
    <text evidence="6">Belongs to the peptidase M48 family.</text>
</comment>
<protein>
    <submittedName>
        <fullName evidence="9">Peptidase family M48</fullName>
    </submittedName>
</protein>
<feature type="signal peptide" evidence="7">
    <location>
        <begin position="1"/>
        <end position="21"/>
    </location>
</feature>
<dbReference type="Proteomes" id="UP000199771">
    <property type="component" value="Unassembled WGS sequence"/>
</dbReference>
<sequence>MSCAFAFRAAVAAIVAGAVIAACTTSPTGRRQLKLVSDQEMAQMGAAAFQSLKSKTPPTQDRKTNAYVQCVAQAITRETGGEWEIQVFESQEVNAFALPGGKIGVYTGLLKVAANQHQLAAVIGHEVAHVLAGHSAARVSNEIAAQLGVSVLAATTGLSPDMIGLGANLLLLLPYSRGDESEADILGQQLMARAGFDPAEAPRLWVNMQKAGGGAPPELLSTHPSPDTRIHDLERNLPRVTPLYEQARAAGKKPACSA</sequence>
<dbReference type="GO" id="GO:0016020">
    <property type="term" value="C:membrane"/>
    <property type="evidence" value="ECO:0007669"/>
    <property type="project" value="TreeGrafter"/>
</dbReference>
<reference evidence="9 10" key="1">
    <citation type="submission" date="2016-10" db="EMBL/GenBank/DDBJ databases">
        <authorList>
            <person name="de Groot N.N."/>
        </authorList>
    </citation>
    <scope>NUCLEOTIDE SEQUENCE [LARGE SCALE GENOMIC DNA]</scope>
    <source>
        <strain evidence="9 10">DSM 23609</strain>
    </source>
</reference>
<organism evidence="9 10">
    <name type="scientific">Fontimonas thermophila</name>
    <dbReference type="NCBI Taxonomy" id="1076937"/>
    <lineage>
        <taxon>Bacteria</taxon>
        <taxon>Pseudomonadati</taxon>
        <taxon>Pseudomonadota</taxon>
        <taxon>Gammaproteobacteria</taxon>
        <taxon>Nevskiales</taxon>
        <taxon>Nevskiaceae</taxon>
        <taxon>Fontimonas</taxon>
    </lineage>
</organism>
<keyword evidence="2" id="KW-0479">Metal-binding</keyword>
<keyword evidence="1 6" id="KW-0645">Protease</keyword>
<evidence type="ECO:0000256" key="7">
    <source>
        <dbReference type="SAM" id="SignalP"/>
    </source>
</evidence>
<dbReference type="OrthoDB" id="9810445at2"/>
<keyword evidence="7" id="KW-0732">Signal</keyword>
<feature type="chain" id="PRO_5011435613" evidence="7">
    <location>
        <begin position="22"/>
        <end position="258"/>
    </location>
</feature>
<keyword evidence="10" id="KW-1185">Reference proteome</keyword>
<dbReference type="RefSeq" id="WP_091534615.1">
    <property type="nucleotide sequence ID" value="NZ_FOOC01000010.1"/>
</dbReference>
<evidence type="ECO:0000256" key="2">
    <source>
        <dbReference type="ARBA" id="ARBA00022723"/>
    </source>
</evidence>
<comment type="cofactor">
    <cofactor evidence="6">
        <name>Zn(2+)</name>
        <dbReference type="ChEBI" id="CHEBI:29105"/>
    </cofactor>
    <text evidence="6">Binds 1 zinc ion per subunit.</text>
</comment>
<accession>A0A1I2JTK6</accession>
<proteinExistence type="inferred from homology"/>
<dbReference type="Pfam" id="PF01435">
    <property type="entry name" value="Peptidase_M48"/>
    <property type="match status" value="1"/>
</dbReference>
<keyword evidence="5 6" id="KW-0482">Metalloprotease</keyword>